<keyword evidence="3" id="KW-0472">Membrane</keyword>
<evidence type="ECO:0000256" key="2">
    <source>
        <dbReference type="ARBA" id="ARBA00022490"/>
    </source>
</evidence>
<keyword evidence="5" id="KW-1185">Reference proteome</keyword>
<feature type="transmembrane region" description="Helical" evidence="3">
    <location>
        <begin position="62"/>
        <end position="82"/>
    </location>
</feature>
<dbReference type="InterPro" id="IPR050672">
    <property type="entry name" value="FBXO45-Fsn/SPSB_families"/>
</dbReference>
<dbReference type="InterPro" id="IPR001496">
    <property type="entry name" value="SOCS_box"/>
</dbReference>
<dbReference type="FunFam" id="1.10.750.20:FF:000001">
    <property type="entry name" value="Ankyrin repeat and SOCS box containing 1"/>
    <property type="match status" value="1"/>
</dbReference>
<accession>A0A1I7WSY0</accession>
<dbReference type="WBParaSite" id="Hba_08291">
    <property type="protein sequence ID" value="Hba_08291"/>
    <property type="gene ID" value="Hba_08291"/>
</dbReference>
<feature type="transmembrane region" description="Helical" evidence="3">
    <location>
        <begin position="102"/>
        <end position="124"/>
    </location>
</feature>
<feature type="domain" description="SOCS box" evidence="4">
    <location>
        <begin position="372"/>
        <end position="422"/>
    </location>
</feature>
<name>A0A1I7WSY0_HETBA</name>
<dbReference type="PROSITE" id="PS50225">
    <property type="entry name" value="SOCS"/>
    <property type="match status" value="1"/>
</dbReference>
<dbReference type="GO" id="GO:0043161">
    <property type="term" value="P:proteasome-mediated ubiquitin-dependent protein catabolic process"/>
    <property type="evidence" value="ECO:0007669"/>
    <property type="project" value="TreeGrafter"/>
</dbReference>
<proteinExistence type="predicted"/>
<keyword evidence="3" id="KW-0812">Transmembrane</keyword>
<dbReference type="Pfam" id="PF07525">
    <property type="entry name" value="SOCS_box"/>
    <property type="match status" value="1"/>
</dbReference>
<feature type="transmembrane region" description="Helical" evidence="3">
    <location>
        <begin position="313"/>
        <end position="337"/>
    </location>
</feature>
<comment type="subcellular location">
    <subcellularLocation>
        <location evidence="1">Cytoplasm</location>
    </subcellularLocation>
</comment>
<dbReference type="PANTHER" id="PTHR12245">
    <property type="entry name" value="SPRY DOMAIN CONTAINING SOCS BOX PROTEIN"/>
    <property type="match status" value="1"/>
</dbReference>
<organism evidence="5 6">
    <name type="scientific">Heterorhabditis bacteriophora</name>
    <name type="common">Entomopathogenic nematode worm</name>
    <dbReference type="NCBI Taxonomy" id="37862"/>
    <lineage>
        <taxon>Eukaryota</taxon>
        <taxon>Metazoa</taxon>
        <taxon>Ecdysozoa</taxon>
        <taxon>Nematoda</taxon>
        <taxon>Chromadorea</taxon>
        <taxon>Rhabditida</taxon>
        <taxon>Rhabditina</taxon>
        <taxon>Rhabditomorpha</taxon>
        <taxon>Strongyloidea</taxon>
        <taxon>Heterorhabditidae</taxon>
        <taxon>Heterorhabditis</taxon>
    </lineage>
</organism>
<dbReference type="Gene3D" id="1.10.750.20">
    <property type="entry name" value="SOCS box"/>
    <property type="match status" value="1"/>
</dbReference>
<dbReference type="GO" id="GO:0019005">
    <property type="term" value="C:SCF ubiquitin ligase complex"/>
    <property type="evidence" value="ECO:0007669"/>
    <property type="project" value="TreeGrafter"/>
</dbReference>
<dbReference type="InterPro" id="IPR036036">
    <property type="entry name" value="SOCS_box-like_dom_sf"/>
</dbReference>
<evidence type="ECO:0000256" key="3">
    <source>
        <dbReference type="SAM" id="Phobius"/>
    </source>
</evidence>
<keyword evidence="2" id="KW-0963">Cytoplasm</keyword>
<dbReference type="GO" id="GO:0035556">
    <property type="term" value="P:intracellular signal transduction"/>
    <property type="evidence" value="ECO:0007669"/>
    <property type="project" value="InterPro"/>
</dbReference>
<dbReference type="SUPFAM" id="SSF158235">
    <property type="entry name" value="SOCS box-like"/>
    <property type="match status" value="1"/>
</dbReference>
<dbReference type="GO" id="GO:0005737">
    <property type="term" value="C:cytoplasm"/>
    <property type="evidence" value="ECO:0007669"/>
    <property type="project" value="UniProtKB-SubCell"/>
</dbReference>
<keyword evidence="3" id="KW-1133">Transmembrane helix</keyword>
<reference evidence="6" key="1">
    <citation type="submission" date="2016-11" db="UniProtKB">
        <authorList>
            <consortium name="WormBaseParasite"/>
        </authorList>
    </citation>
    <scope>IDENTIFICATION</scope>
</reference>
<dbReference type="SMART" id="SM00969">
    <property type="entry name" value="SOCS_box"/>
    <property type="match status" value="1"/>
</dbReference>
<evidence type="ECO:0000313" key="5">
    <source>
        <dbReference type="Proteomes" id="UP000095283"/>
    </source>
</evidence>
<dbReference type="AlphaFoldDB" id="A0A1I7WSY0"/>
<evidence type="ECO:0000313" key="6">
    <source>
        <dbReference type="WBParaSite" id="Hba_08291"/>
    </source>
</evidence>
<protein>
    <submittedName>
        <fullName evidence="6">SOCS box domain-containing protein</fullName>
    </submittedName>
</protein>
<dbReference type="Proteomes" id="UP000095283">
    <property type="component" value="Unplaced"/>
</dbReference>
<dbReference type="PANTHER" id="PTHR12245:SF11">
    <property type="entry name" value="PROTEIN GUSTAVUS"/>
    <property type="match status" value="1"/>
</dbReference>
<feature type="transmembrane region" description="Helical" evidence="3">
    <location>
        <begin position="343"/>
        <end position="366"/>
    </location>
</feature>
<evidence type="ECO:0000256" key="1">
    <source>
        <dbReference type="ARBA" id="ARBA00004496"/>
    </source>
</evidence>
<sequence>MTGPTRKNTASEISARIRRLRPNRNNPLAMPSENSASAPEISNRLRRLHPNRNSSIPISRTYLYFYTWGVSFSLFYVVLRGIFYYEYHSSRISFDSHLNSLRLFLCGLFYTNFPSLLNIIYLSLSPVGEACPSGSASTSELSIPTYSDIDRSRIYKLPQRGPQRTISPAHPHAVLSFSKMLVYDYEISAIKATTQLVSLAFYPNDDFVQPCTLDDLLRPAKLDIVLNSSIDRETQALHAWNPDDRSLNIFVKDDDCFTFHRHPVAQSTDCIRGKVCFNFVPSTALKHEGSATMIQNTVVHGYILRAFRFAETILLFLISLYPSLHFLHGILLIHGLISRLLPWTHVTFSLVLLLILNLPFLIISIYGQQFLMINYFYRKFPAPRPLMDICRRTIRVQMGRQRLNRVDELRLPPSLKRYIQYK</sequence>
<evidence type="ECO:0000259" key="4">
    <source>
        <dbReference type="PROSITE" id="PS50225"/>
    </source>
</evidence>
<dbReference type="SUPFAM" id="SSF49899">
    <property type="entry name" value="Concanavalin A-like lectins/glucanases"/>
    <property type="match status" value="1"/>
</dbReference>
<dbReference type="InterPro" id="IPR013320">
    <property type="entry name" value="ConA-like_dom_sf"/>
</dbReference>